<organism evidence="4 5">
    <name type="scientific">Nemorincola caseinilytica</name>
    <dbReference type="NCBI Taxonomy" id="2054315"/>
    <lineage>
        <taxon>Bacteria</taxon>
        <taxon>Pseudomonadati</taxon>
        <taxon>Bacteroidota</taxon>
        <taxon>Chitinophagia</taxon>
        <taxon>Chitinophagales</taxon>
        <taxon>Chitinophagaceae</taxon>
        <taxon>Nemorincola</taxon>
    </lineage>
</organism>
<dbReference type="InterPro" id="IPR029064">
    <property type="entry name" value="Ribosomal_eL30-like_sf"/>
</dbReference>
<dbReference type="Pfam" id="PF00588">
    <property type="entry name" value="SpoU_methylase"/>
    <property type="match status" value="1"/>
</dbReference>
<dbReference type="Gene3D" id="3.40.1280.10">
    <property type="match status" value="1"/>
</dbReference>
<evidence type="ECO:0000256" key="2">
    <source>
        <dbReference type="ARBA" id="ARBA00022679"/>
    </source>
</evidence>
<dbReference type="GO" id="GO:0008168">
    <property type="term" value="F:methyltransferase activity"/>
    <property type="evidence" value="ECO:0007669"/>
    <property type="project" value="UniProtKB-KW"/>
</dbReference>
<keyword evidence="2" id="KW-0808">Transferase</keyword>
<evidence type="ECO:0000256" key="1">
    <source>
        <dbReference type="ARBA" id="ARBA00022603"/>
    </source>
</evidence>
<dbReference type="SUPFAM" id="SSF75217">
    <property type="entry name" value="alpha/beta knot"/>
    <property type="match status" value="1"/>
</dbReference>
<accession>A0ABP8NPB5</accession>
<dbReference type="InterPro" id="IPR001537">
    <property type="entry name" value="SpoU_MeTrfase"/>
</dbReference>
<name>A0ABP8NPB5_9BACT</name>
<evidence type="ECO:0000313" key="4">
    <source>
        <dbReference type="EMBL" id="GAA4470523.1"/>
    </source>
</evidence>
<sequence>MHRQFIAEGSKVALEWLHSDMPIDTIVATAEWHAANTHVIARHPEAAVHIASDDDLTALSALHTPSQVLLVLPYAAAKDVPNVNEWYLALDDIQDPGNMGTLIRIADWFGIRHLVCSPNCVDVYNPKVVQSAMGSHIRVNIYEAPLADALPALSAPKFAATLSGSDVYQAGTHESGVLIIGNESKGISPQVMALATHWVTIPRTGGAESLNAAVSAGILCALLLPR</sequence>
<dbReference type="GO" id="GO:0032259">
    <property type="term" value="P:methylation"/>
    <property type="evidence" value="ECO:0007669"/>
    <property type="project" value="UniProtKB-KW"/>
</dbReference>
<dbReference type="InterPro" id="IPR051259">
    <property type="entry name" value="rRNA_Methyltransferase"/>
</dbReference>
<dbReference type="InterPro" id="IPR029028">
    <property type="entry name" value="Alpha/beta_knot_MTases"/>
</dbReference>
<dbReference type="PANTHER" id="PTHR43191">
    <property type="entry name" value="RRNA METHYLTRANSFERASE 3"/>
    <property type="match status" value="1"/>
</dbReference>
<keyword evidence="5" id="KW-1185">Reference proteome</keyword>
<dbReference type="PANTHER" id="PTHR43191:SF2">
    <property type="entry name" value="RRNA METHYLTRANSFERASE 3, MITOCHONDRIAL"/>
    <property type="match status" value="1"/>
</dbReference>
<protein>
    <submittedName>
        <fullName evidence="4">RNA methyltransferase</fullName>
    </submittedName>
</protein>
<evidence type="ECO:0000313" key="5">
    <source>
        <dbReference type="Proteomes" id="UP001500067"/>
    </source>
</evidence>
<proteinExistence type="predicted"/>
<gene>
    <name evidence="4" type="ORF">GCM10023093_31950</name>
</gene>
<dbReference type="Proteomes" id="UP001500067">
    <property type="component" value="Unassembled WGS sequence"/>
</dbReference>
<keyword evidence="1 4" id="KW-0489">Methyltransferase</keyword>
<reference evidence="5" key="1">
    <citation type="journal article" date="2019" name="Int. J. Syst. Evol. Microbiol.">
        <title>The Global Catalogue of Microorganisms (GCM) 10K type strain sequencing project: providing services to taxonomists for standard genome sequencing and annotation.</title>
        <authorList>
            <consortium name="The Broad Institute Genomics Platform"/>
            <consortium name="The Broad Institute Genome Sequencing Center for Infectious Disease"/>
            <person name="Wu L."/>
            <person name="Ma J."/>
        </authorList>
    </citation>
    <scope>NUCLEOTIDE SEQUENCE [LARGE SCALE GENOMIC DNA]</scope>
    <source>
        <strain evidence="5">JCM 32105</strain>
    </source>
</reference>
<feature type="domain" description="tRNA/rRNA methyltransferase SpoU type" evidence="3">
    <location>
        <begin position="87"/>
        <end position="220"/>
    </location>
</feature>
<dbReference type="EMBL" id="BAABFA010000024">
    <property type="protein sequence ID" value="GAA4470523.1"/>
    <property type="molecule type" value="Genomic_DNA"/>
</dbReference>
<dbReference type="Gene3D" id="3.30.1330.30">
    <property type="match status" value="1"/>
</dbReference>
<dbReference type="CDD" id="cd18109">
    <property type="entry name" value="SpoU-like_RNA-MTase"/>
    <property type="match status" value="1"/>
</dbReference>
<dbReference type="SUPFAM" id="SSF55315">
    <property type="entry name" value="L30e-like"/>
    <property type="match status" value="1"/>
</dbReference>
<evidence type="ECO:0000259" key="3">
    <source>
        <dbReference type="Pfam" id="PF00588"/>
    </source>
</evidence>
<dbReference type="InterPro" id="IPR029026">
    <property type="entry name" value="tRNA_m1G_MTases_N"/>
</dbReference>
<comment type="caution">
    <text evidence="4">The sequence shown here is derived from an EMBL/GenBank/DDBJ whole genome shotgun (WGS) entry which is preliminary data.</text>
</comment>